<dbReference type="PANTHER" id="PTHR43969">
    <property type="entry name" value="GLUTATHIONE S TRANSFERASE D10, ISOFORM A-RELATED"/>
    <property type="match status" value="1"/>
</dbReference>
<dbReference type="SFLD" id="SFLDS00019">
    <property type="entry name" value="Glutathione_Transferase_(cytos"/>
    <property type="match status" value="1"/>
</dbReference>
<dbReference type="PROSITE" id="PS50404">
    <property type="entry name" value="GST_NTER"/>
    <property type="match status" value="1"/>
</dbReference>
<evidence type="ECO:0000259" key="3">
    <source>
        <dbReference type="PROSITE" id="PS50405"/>
    </source>
</evidence>
<dbReference type="SFLD" id="SFLDG00358">
    <property type="entry name" value="Main_(cytGST)"/>
    <property type="match status" value="1"/>
</dbReference>
<dbReference type="SUPFAM" id="SSF52833">
    <property type="entry name" value="Thioredoxin-like"/>
    <property type="match status" value="1"/>
</dbReference>
<dbReference type="InterPro" id="IPR004046">
    <property type="entry name" value="GST_C"/>
</dbReference>
<feature type="domain" description="GST C-terminal" evidence="3">
    <location>
        <begin position="88"/>
        <end position="210"/>
    </location>
</feature>
<evidence type="ECO:0000313" key="5">
    <source>
        <dbReference type="Proteomes" id="UP001607302"/>
    </source>
</evidence>
<dbReference type="CDD" id="cd03177">
    <property type="entry name" value="GST_C_Delta_Epsilon"/>
    <property type="match status" value="1"/>
</dbReference>
<dbReference type="Proteomes" id="UP001607302">
    <property type="component" value="Unassembled WGS sequence"/>
</dbReference>
<dbReference type="CDD" id="cd03045">
    <property type="entry name" value="GST_N_Delta_Epsilon"/>
    <property type="match status" value="1"/>
</dbReference>
<dbReference type="PROSITE" id="PS50405">
    <property type="entry name" value="GST_CTER"/>
    <property type="match status" value="1"/>
</dbReference>
<dbReference type="SUPFAM" id="SSF47616">
    <property type="entry name" value="GST C-terminal domain-like"/>
    <property type="match status" value="1"/>
</dbReference>
<dbReference type="InterPro" id="IPR010987">
    <property type="entry name" value="Glutathione-S-Trfase_C-like"/>
</dbReference>
<name>A0ABD2A1M2_VESSQ</name>
<dbReference type="InterPro" id="IPR036249">
    <property type="entry name" value="Thioredoxin-like_sf"/>
</dbReference>
<dbReference type="Gene3D" id="1.20.1050.10">
    <property type="match status" value="1"/>
</dbReference>
<dbReference type="GO" id="GO:0003824">
    <property type="term" value="F:catalytic activity"/>
    <property type="evidence" value="ECO:0007669"/>
    <property type="project" value="UniProtKB-ARBA"/>
</dbReference>
<dbReference type="FunFam" id="3.40.30.10:FF:000034">
    <property type="entry name" value="glutathione S-transferase 1"/>
    <property type="match status" value="1"/>
</dbReference>
<proteinExistence type="predicted"/>
<dbReference type="InterPro" id="IPR004045">
    <property type="entry name" value="Glutathione_S-Trfase_N"/>
</dbReference>
<dbReference type="Pfam" id="PF00043">
    <property type="entry name" value="GST_C"/>
    <property type="match status" value="1"/>
</dbReference>
<evidence type="ECO:0000259" key="2">
    <source>
        <dbReference type="PROSITE" id="PS50404"/>
    </source>
</evidence>
<reference evidence="4 5" key="1">
    <citation type="journal article" date="2024" name="Ann. Entomol. Soc. Am.">
        <title>Genomic analyses of the southern and eastern yellowjacket wasps (Hymenoptera: Vespidae) reveal evolutionary signatures of social life.</title>
        <authorList>
            <person name="Catto M.A."/>
            <person name="Caine P.B."/>
            <person name="Orr S.E."/>
            <person name="Hunt B.G."/>
            <person name="Goodisman M.A.D."/>
        </authorList>
    </citation>
    <scope>NUCLEOTIDE SEQUENCE [LARGE SCALE GENOMIC DNA]</scope>
    <source>
        <strain evidence="4">233</strain>
        <tissue evidence="4">Head and thorax</tissue>
    </source>
</reference>
<dbReference type="SFLD" id="SFLDG01153">
    <property type="entry name" value="Main.4:_Theta-like"/>
    <property type="match status" value="1"/>
</dbReference>
<dbReference type="Pfam" id="PF13417">
    <property type="entry name" value="GST_N_3"/>
    <property type="match status" value="1"/>
</dbReference>
<accession>A0ABD2A1M2</accession>
<dbReference type="Gene3D" id="3.40.30.10">
    <property type="entry name" value="Glutaredoxin"/>
    <property type="match status" value="1"/>
</dbReference>
<dbReference type="FunFam" id="1.20.1050.10:FF:000007">
    <property type="entry name" value="Glutathione S-transferase 1-1"/>
    <property type="match status" value="1"/>
</dbReference>
<keyword evidence="5" id="KW-1185">Reference proteome</keyword>
<sequence>MSLDLYYLPMSAPCRAVLLTAEAIGLSLNLKEIDLFSGEHLKSEYEEMNPQRTIPFLVDGDYKLSESRAIMCYLVDQYGKNERLYPQNPVSRALVNQKLYFDIGTLYKNLSSYYYPVVFNGAESYDEEKYEKLKDSFDLLEKFLEDQDYIVGRSLTIADLALASSVSTAETFGFEVFRYKNVSKWMDRIKSSAPGYRKANGEGLEILKKFVADRTSQ</sequence>
<protein>
    <submittedName>
        <fullName evidence="4">Glutathione S-transferase 1-1</fullName>
    </submittedName>
</protein>
<dbReference type="InterPro" id="IPR040079">
    <property type="entry name" value="Glutathione_S-Trfase"/>
</dbReference>
<gene>
    <name evidence="4" type="ORF">V1478_015688</name>
</gene>
<organism evidence="4 5">
    <name type="scientific">Vespula squamosa</name>
    <name type="common">Southern yellow jacket</name>
    <name type="synonym">Wasp</name>
    <dbReference type="NCBI Taxonomy" id="30214"/>
    <lineage>
        <taxon>Eukaryota</taxon>
        <taxon>Metazoa</taxon>
        <taxon>Ecdysozoa</taxon>
        <taxon>Arthropoda</taxon>
        <taxon>Hexapoda</taxon>
        <taxon>Insecta</taxon>
        <taxon>Pterygota</taxon>
        <taxon>Neoptera</taxon>
        <taxon>Endopterygota</taxon>
        <taxon>Hymenoptera</taxon>
        <taxon>Apocrita</taxon>
        <taxon>Aculeata</taxon>
        <taxon>Vespoidea</taxon>
        <taxon>Vespidae</taxon>
        <taxon>Vespinae</taxon>
        <taxon>Vespula</taxon>
    </lineage>
</organism>
<dbReference type="PANTHER" id="PTHR43969:SF9">
    <property type="entry name" value="GLUTATHIONE S TRANSFERASE D10, ISOFORM A-RELATED"/>
    <property type="match status" value="1"/>
</dbReference>
<evidence type="ECO:0000313" key="4">
    <source>
        <dbReference type="EMBL" id="KAL2714503.1"/>
    </source>
</evidence>
<dbReference type="AlphaFoldDB" id="A0ABD2A1M2"/>
<evidence type="ECO:0000256" key="1">
    <source>
        <dbReference type="ARBA" id="ARBA00011738"/>
    </source>
</evidence>
<dbReference type="InterPro" id="IPR036282">
    <property type="entry name" value="Glutathione-S-Trfase_C_sf"/>
</dbReference>
<comment type="subunit">
    <text evidence="1">Homodimer.</text>
</comment>
<comment type="caution">
    <text evidence="4">The sequence shown here is derived from an EMBL/GenBank/DDBJ whole genome shotgun (WGS) entry which is preliminary data.</text>
</comment>
<feature type="domain" description="GST N-terminal" evidence="2">
    <location>
        <begin position="1"/>
        <end position="82"/>
    </location>
</feature>
<dbReference type="EMBL" id="JAUDFV010000156">
    <property type="protein sequence ID" value="KAL2714503.1"/>
    <property type="molecule type" value="Genomic_DNA"/>
</dbReference>